<evidence type="ECO:0000313" key="2">
    <source>
        <dbReference type="EMBL" id="TYP93957.1"/>
    </source>
</evidence>
<dbReference type="OrthoDB" id="1524109at2"/>
<proteinExistence type="predicted"/>
<feature type="transmembrane region" description="Helical" evidence="1">
    <location>
        <begin position="9"/>
        <end position="26"/>
    </location>
</feature>
<dbReference type="Gene3D" id="3.30.700.10">
    <property type="entry name" value="Glycoprotein, Type 4 Pilin"/>
    <property type="match status" value="1"/>
</dbReference>
<organism evidence="2 3">
    <name type="scientific">Fodinibius salinus</name>
    <dbReference type="NCBI Taxonomy" id="860790"/>
    <lineage>
        <taxon>Bacteria</taxon>
        <taxon>Pseudomonadati</taxon>
        <taxon>Balneolota</taxon>
        <taxon>Balneolia</taxon>
        <taxon>Balneolales</taxon>
        <taxon>Balneolaceae</taxon>
        <taxon>Fodinibius</taxon>
    </lineage>
</organism>
<evidence type="ECO:0000256" key="1">
    <source>
        <dbReference type="SAM" id="Phobius"/>
    </source>
</evidence>
<reference evidence="2 3" key="1">
    <citation type="submission" date="2019-07" db="EMBL/GenBank/DDBJ databases">
        <title>Genomic Encyclopedia of Archaeal and Bacterial Type Strains, Phase II (KMG-II): from individual species to whole genera.</title>
        <authorList>
            <person name="Goeker M."/>
        </authorList>
    </citation>
    <scope>NUCLEOTIDE SEQUENCE [LARGE SCALE GENOMIC DNA]</scope>
    <source>
        <strain evidence="2 3">DSM 21935</strain>
    </source>
</reference>
<dbReference type="Proteomes" id="UP000324595">
    <property type="component" value="Unassembled WGS sequence"/>
</dbReference>
<keyword evidence="3" id="KW-1185">Reference proteome</keyword>
<keyword evidence="1" id="KW-1133">Transmembrane helix</keyword>
<dbReference type="EMBL" id="VNHY01000002">
    <property type="protein sequence ID" value="TYP93957.1"/>
    <property type="molecule type" value="Genomic_DNA"/>
</dbReference>
<evidence type="ECO:0008006" key="4">
    <source>
        <dbReference type="Google" id="ProtNLM"/>
    </source>
</evidence>
<gene>
    <name evidence="2" type="ORF">LX73_1674</name>
</gene>
<accession>A0A5D3YMM2</accession>
<name>A0A5D3YMM2_9BACT</name>
<evidence type="ECO:0000313" key="3">
    <source>
        <dbReference type="Proteomes" id="UP000324595"/>
    </source>
</evidence>
<keyword evidence="1" id="KW-0812">Transmembrane</keyword>
<protein>
    <recommendedName>
        <fullName evidence="4">Type II secretion system protein GspG C-terminal domain-containing protein</fullName>
    </recommendedName>
</protein>
<dbReference type="RefSeq" id="WP_148898991.1">
    <property type="nucleotide sequence ID" value="NZ_VNHY01000002.1"/>
</dbReference>
<dbReference type="AlphaFoldDB" id="A0A5D3YMM2"/>
<keyword evidence="1" id="KW-0472">Membrane</keyword>
<sequence length="159" mass="18578">MDVQKRNRYISLGLFVVIIGLGYWLYHSIVTPYQEVIKREQMTERVRHQMGNIRDALTRYERNTGEFPPTEGGLDTLVKYLKTDSTMIMKGDSLFQPLKENKTYNPDSLIYSVRPPHKKFQYTLNDTLRPEIYLLEDPDTEDKIGSLEKTTLLNAGSWE</sequence>
<comment type="caution">
    <text evidence="2">The sequence shown here is derived from an EMBL/GenBank/DDBJ whole genome shotgun (WGS) entry which is preliminary data.</text>
</comment>